<dbReference type="PANTHER" id="PTHR30383:SF24">
    <property type="entry name" value="THIOESTERASE 1_PROTEASE 1_LYSOPHOSPHOLIPASE L1"/>
    <property type="match status" value="1"/>
</dbReference>
<dbReference type="SUPFAM" id="SSF52266">
    <property type="entry name" value="SGNH hydrolase"/>
    <property type="match status" value="1"/>
</dbReference>
<dbReference type="GO" id="GO:0004622">
    <property type="term" value="F:phosphatidylcholine lysophospholipase activity"/>
    <property type="evidence" value="ECO:0007669"/>
    <property type="project" value="TreeGrafter"/>
</dbReference>
<evidence type="ECO:0000256" key="1">
    <source>
        <dbReference type="SAM" id="SignalP"/>
    </source>
</evidence>
<gene>
    <name evidence="3" type="ORF">CR155_08300</name>
</gene>
<dbReference type="InterPro" id="IPR036514">
    <property type="entry name" value="SGNH_hydro_sf"/>
</dbReference>
<keyword evidence="1" id="KW-0732">Signal</keyword>
<feature type="chain" id="PRO_5014982319" evidence="1">
    <location>
        <begin position="24"/>
        <end position="214"/>
    </location>
</feature>
<dbReference type="PANTHER" id="PTHR30383">
    <property type="entry name" value="THIOESTERASE 1/PROTEASE 1/LYSOPHOSPHOLIPASE L1"/>
    <property type="match status" value="1"/>
</dbReference>
<feature type="domain" description="SGNH hydrolase-type esterase" evidence="2">
    <location>
        <begin position="36"/>
        <end position="197"/>
    </location>
</feature>
<name>A0A2N4UGG8_9BURK</name>
<dbReference type="EMBL" id="PDNV01000005">
    <property type="protein sequence ID" value="PLC54117.1"/>
    <property type="molecule type" value="Genomic_DNA"/>
</dbReference>
<dbReference type="AlphaFoldDB" id="A0A2N4UGG8"/>
<keyword evidence="4" id="KW-1185">Reference proteome</keyword>
<evidence type="ECO:0000313" key="4">
    <source>
        <dbReference type="Proteomes" id="UP000234328"/>
    </source>
</evidence>
<organism evidence="3 4">
    <name type="scientific">Pollutimonas nitritireducens</name>
    <dbReference type="NCBI Taxonomy" id="2045209"/>
    <lineage>
        <taxon>Bacteria</taxon>
        <taxon>Pseudomonadati</taxon>
        <taxon>Pseudomonadota</taxon>
        <taxon>Betaproteobacteria</taxon>
        <taxon>Burkholderiales</taxon>
        <taxon>Alcaligenaceae</taxon>
        <taxon>Pollutimonas</taxon>
    </lineage>
</organism>
<dbReference type="InterPro" id="IPR013830">
    <property type="entry name" value="SGNH_hydro"/>
</dbReference>
<dbReference type="CDD" id="cd01822">
    <property type="entry name" value="Lysophospholipase_L1_like"/>
    <property type="match status" value="1"/>
</dbReference>
<evidence type="ECO:0000313" key="3">
    <source>
        <dbReference type="EMBL" id="PLC54117.1"/>
    </source>
</evidence>
<dbReference type="Gene3D" id="3.40.50.1110">
    <property type="entry name" value="SGNH hydrolase"/>
    <property type="match status" value="1"/>
</dbReference>
<accession>A0A2N4UGG8</accession>
<reference evidence="3 4" key="1">
    <citation type="submission" date="2017-10" db="EMBL/GenBank/DDBJ databases">
        <title>Two draft genome sequences of Pusillimonas sp. strains isolated from a nitrate- and radionuclide-contaminated groundwater in Russia.</title>
        <authorList>
            <person name="Grouzdev D.S."/>
            <person name="Tourova T.P."/>
            <person name="Goeva M.A."/>
            <person name="Babich T.L."/>
            <person name="Sokolova D.S."/>
            <person name="Abdullin R."/>
            <person name="Poltaraus A.B."/>
            <person name="Toshchakov S.V."/>
            <person name="Nazina T.N."/>
        </authorList>
    </citation>
    <scope>NUCLEOTIDE SEQUENCE [LARGE SCALE GENOMIC DNA]</scope>
    <source>
        <strain evidence="3 4">JR1/69-2-13</strain>
    </source>
</reference>
<comment type="caution">
    <text evidence="3">The sequence shown here is derived from an EMBL/GenBank/DDBJ whole genome shotgun (WGS) entry which is preliminary data.</text>
</comment>
<dbReference type="InterPro" id="IPR051532">
    <property type="entry name" value="Ester_Hydrolysis_Enzymes"/>
</dbReference>
<protein>
    <submittedName>
        <fullName evidence="3">Arylesterase</fullName>
    </submittedName>
</protein>
<proteinExistence type="predicted"/>
<dbReference type="OrthoDB" id="9786188at2"/>
<evidence type="ECO:0000259" key="2">
    <source>
        <dbReference type="Pfam" id="PF13472"/>
    </source>
</evidence>
<dbReference type="Proteomes" id="UP000234328">
    <property type="component" value="Unassembled WGS sequence"/>
</dbReference>
<feature type="signal peptide" evidence="1">
    <location>
        <begin position="1"/>
        <end position="23"/>
    </location>
</feature>
<sequence length="214" mass="23205">MWIRWRLIIAALCCLSWAGMATAAAVTETPGPSILVVGDSLSAEYGLRRDSGWVALLSRRLSEEKTGYQIHNASISGDTTSGGVSRLPDALAHYHPDIVIIELGSNDALRGLPLTMTQDNLSKMVAMAQEANASVLILGMHIPPNYGRTYAEQFHGLFASVAKQHNAALVPFFMEGIATDETMFQSDGIHPNEKAQALLEKNVWAHLAPILKPN</sequence>
<dbReference type="Pfam" id="PF13472">
    <property type="entry name" value="Lipase_GDSL_2"/>
    <property type="match status" value="1"/>
</dbReference>